<comment type="caution">
    <text evidence="2">The sequence shown here is derived from an EMBL/GenBank/DDBJ whole genome shotgun (WGS) entry which is preliminary data.</text>
</comment>
<organism evidence="2 3">
    <name type="scientific">Rhamnusium bicolor</name>
    <dbReference type="NCBI Taxonomy" id="1586634"/>
    <lineage>
        <taxon>Eukaryota</taxon>
        <taxon>Metazoa</taxon>
        <taxon>Ecdysozoa</taxon>
        <taxon>Arthropoda</taxon>
        <taxon>Hexapoda</taxon>
        <taxon>Insecta</taxon>
        <taxon>Pterygota</taxon>
        <taxon>Neoptera</taxon>
        <taxon>Endopterygota</taxon>
        <taxon>Coleoptera</taxon>
        <taxon>Polyphaga</taxon>
        <taxon>Cucujiformia</taxon>
        <taxon>Chrysomeloidea</taxon>
        <taxon>Cerambycidae</taxon>
        <taxon>Lepturinae</taxon>
        <taxon>Rhagiini</taxon>
        <taxon>Rhamnusium</taxon>
    </lineage>
</organism>
<dbReference type="InterPro" id="IPR032718">
    <property type="entry name" value="PGBD4_Znf_C"/>
</dbReference>
<protein>
    <recommendedName>
        <fullName evidence="1">PiggyBac transposable element-derived protein 4 C-terminal zinc-finger domain-containing protein</fullName>
    </recommendedName>
</protein>
<keyword evidence="3" id="KW-1185">Reference proteome</keyword>
<proteinExistence type="predicted"/>
<evidence type="ECO:0000259" key="1">
    <source>
        <dbReference type="Pfam" id="PF13842"/>
    </source>
</evidence>
<evidence type="ECO:0000313" key="2">
    <source>
        <dbReference type="EMBL" id="KAJ8926360.1"/>
    </source>
</evidence>
<dbReference type="EMBL" id="JANEYF010005903">
    <property type="protein sequence ID" value="KAJ8926360.1"/>
    <property type="molecule type" value="Genomic_DNA"/>
</dbReference>
<dbReference type="Proteomes" id="UP001162156">
    <property type="component" value="Unassembled WGS sequence"/>
</dbReference>
<dbReference type="AlphaFoldDB" id="A0AAV8WJI5"/>
<feature type="domain" description="PiggyBac transposable element-derived protein 4 C-terminal zinc-finger" evidence="1">
    <location>
        <begin position="78"/>
        <end position="114"/>
    </location>
</feature>
<evidence type="ECO:0000313" key="3">
    <source>
        <dbReference type="Proteomes" id="UP001162156"/>
    </source>
</evidence>
<gene>
    <name evidence="2" type="ORF">NQ314_021280</name>
</gene>
<reference evidence="2" key="1">
    <citation type="journal article" date="2023" name="Insect Mol. Biol.">
        <title>Genome sequencing provides insights into the evolution of gene families encoding plant cell wall-degrading enzymes in longhorned beetles.</title>
        <authorList>
            <person name="Shin N.R."/>
            <person name="Okamura Y."/>
            <person name="Kirsch R."/>
            <person name="Pauchet Y."/>
        </authorList>
    </citation>
    <scope>NUCLEOTIDE SEQUENCE</scope>
    <source>
        <strain evidence="2">RBIC_L_NR</strain>
    </source>
</reference>
<accession>A0AAV8WJI5</accession>
<name>A0AAV8WJI5_9CUCU</name>
<dbReference type="Pfam" id="PF13842">
    <property type="entry name" value="zf-Tnp_2"/>
    <property type="match status" value="1"/>
</dbReference>
<sequence>MHMVTINCLALYNYIHDSKSSVADFQLELTRKIFEKYADAEAPTTLPRHSQCEHPPRLLAKHFIRRVPKPTPNSRQPVRRCVVCAKNKKRSETTYQCDICNVGLCVLPCFETYHTKKLYN</sequence>